<dbReference type="Proteomes" id="UP000095287">
    <property type="component" value="Unplaced"/>
</dbReference>
<dbReference type="AlphaFoldDB" id="A0A1I8AP81"/>
<sequence length="111" mass="13186">MDTVPYLFCSDVARLLMKFTTADFCGHYIDFFAKVCHQRSQTWMLAFRNRAHLTMKEMSAHECTAYIKAISVFAKYIQDVHRYDYRIIEMIKMIIKEYLRIASVRKDIASL</sequence>
<accession>A0A1I8AP81</accession>
<name>A0A1I8AP81_9BILA</name>
<organism evidence="1 2">
    <name type="scientific">Steinernema glaseri</name>
    <dbReference type="NCBI Taxonomy" id="37863"/>
    <lineage>
        <taxon>Eukaryota</taxon>
        <taxon>Metazoa</taxon>
        <taxon>Ecdysozoa</taxon>
        <taxon>Nematoda</taxon>
        <taxon>Chromadorea</taxon>
        <taxon>Rhabditida</taxon>
        <taxon>Tylenchina</taxon>
        <taxon>Panagrolaimomorpha</taxon>
        <taxon>Strongyloidoidea</taxon>
        <taxon>Steinernematidae</taxon>
        <taxon>Steinernema</taxon>
    </lineage>
</organism>
<proteinExistence type="predicted"/>
<reference evidence="2" key="1">
    <citation type="submission" date="2016-11" db="UniProtKB">
        <authorList>
            <consortium name="WormBaseParasite"/>
        </authorList>
    </citation>
    <scope>IDENTIFICATION</scope>
</reference>
<keyword evidence="1" id="KW-1185">Reference proteome</keyword>
<dbReference type="WBParaSite" id="L893_g7754.t1">
    <property type="protein sequence ID" value="L893_g7754.t1"/>
    <property type="gene ID" value="L893_g7754"/>
</dbReference>
<protein>
    <submittedName>
        <fullName evidence="2">Cullin domain-containing protein</fullName>
    </submittedName>
</protein>
<evidence type="ECO:0000313" key="1">
    <source>
        <dbReference type="Proteomes" id="UP000095287"/>
    </source>
</evidence>
<evidence type="ECO:0000313" key="2">
    <source>
        <dbReference type="WBParaSite" id="L893_g7754.t1"/>
    </source>
</evidence>